<dbReference type="PANTHER" id="PTHR44688">
    <property type="entry name" value="DNA-BINDING TRANSCRIPTIONAL ACTIVATOR DEVR_DOSR"/>
    <property type="match status" value="1"/>
</dbReference>
<dbReference type="CDD" id="cd06170">
    <property type="entry name" value="LuxR_C_like"/>
    <property type="match status" value="1"/>
</dbReference>
<evidence type="ECO:0000256" key="3">
    <source>
        <dbReference type="ARBA" id="ARBA00023163"/>
    </source>
</evidence>
<dbReference type="PANTHER" id="PTHR44688:SF16">
    <property type="entry name" value="DNA-BINDING TRANSCRIPTIONAL ACTIVATOR DEVR_DOSR"/>
    <property type="match status" value="1"/>
</dbReference>
<dbReference type="Gene3D" id="1.10.10.10">
    <property type="entry name" value="Winged helix-like DNA-binding domain superfamily/Winged helix DNA-binding domain"/>
    <property type="match status" value="1"/>
</dbReference>
<dbReference type="InterPro" id="IPR016032">
    <property type="entry name" value="Sig_transdc_resp-reg_C-effctor"/>
</dbReference>
<dbReference type="KEGG" id="orm:HTY61_16870"/>
<dbReference type="PROSITE" id="PS50043">
    <property type="entry name" value="HTH_LUXR_2"/>
    <property type="match status" value="1"/>
</dbReference>
<dbReference type="InterPro" id="IPR000792">
    <property type="entry name" value="Tscrpt_reg_LuxR_C"/>
</dbReference>
<protein>
    <submittedName>
        <fullName evidence="5">Response regulator transcription factor</fullName>
    </submittedName>
</protein>
<reference evidence="5 6" key="1">
    <citation type="submission" date="2020-06" db="EMBL/GenBank/DDBJ databases">
        <title>Oricola thermophila sp. nov. isolated from a tidal sediments.</title>
        <authorList>
            <person name="Kwon K.K."/>
            <person name="Yang S.-H."/>
            <person name="Park M.-J."/>
        </authorList>
    </citation>
    <scope>NUCLEOTIDE SEQUENCE [LARGE SCALE GENOMIC DNA]</scope>
    <source>
        <strain evidence="5 6">MEBiC13590</strain>
    </source>
</reference>
<dbReference type="Proteomes" id="UP000509367">
    <property type="component" value="Chromosome"/>
</dbReference>
<proteinExistence type="predicted"/>
<dbReference type="GO" id="GO:0006355">
    <property type="term" value="P:regulation of DNA-templated transcription"/>
    <property type="evidence" value="ECO:0007669"/>
    <property type="project" value="InterPro"/>
</dbReference>
<gene>
    <name evidence="5" type="ORF">HTY61_16870</name>
</gene>
<evidence type="ECO:0000256" key="2">
    <source>
        <dbReference type="ARBA" id="ARBA00023125"/>
    </source>
</evidence>
<dbReference type="AlphaFoldDB" id="A0A6N1VHU3"/>
<dbReference type="Pfam" id="PF00196">
    <property type="entry name" value="GerE"/>
    <property type="match status" value="1"/>
</dbReference>
<keyword evidence="1" id="KW-0805">Transcription regulation</keyword>
<dbReference type="RefSeq" id="WP_175277894.1">
    <property type="nucleotide sequence ID" value="NZ_CP054836.1"/>
</dbReference>
<name>A0A6N1VHU3_9HYPH</name>
<dbReference type="GO" id="GO:0003677">
    <property type="term" value="F:DNA binding"/>
    <property type="evidence" value="ECO:0007669"/>
    <property type="project" value="UniProtKB-KW"/>
</dbReference>
<sequence>MNSPESSLVLDVLAGVSEEEHRVLARIASTPSGVPATLLEAKPLAELLSRFPNTLRQDNGSGMVRFERPDLAKLFAEAIERGGLAGNAVRHVGGSTALIERIFAAQARGENEEALRLFREGGGVFFMHFHGLDACSRVLRRFPEGMRTKEPLLVFARSMHALKSGNVSRARYLMAERFGPEANDLRHLLSRPQSFSLDLCLFRFLMAMYEDTPISDAMCEKLFDLLGQVPLDDHLQRGSFYNAMLEVQVRKRELDAAMEIAQRARFHYEQANAHLLGFYIDLYLSILNLMRGELPAAAEHAGEANTKLAKVPFETKSDERLIGLVNAVIHYEQGDIEALVHFLNEEFDGFAYGELWPTVAELAINYGGQALSRHIAVAAARVYLDRWRVQEWRSNRFRLVITLREAAILQTGNRWQEATDLLAAVKSRINRTWVESAVETLSRLADPQEIALVMAWLRHLIWEIPTRLILRDQLSELLKNNHLTARQAITLQVWMAHLARVNRDVSTARASLLKALEASGRLGAIMQLVEEADMLKKLLENERIREFVLASGDARKVIRKLRVLDSPVSEGPRKAGLTRQEIKVLYLVAEGRTNKHIARQLGLAEVTVKFHVSNIYRKIGCRRRAEAVATAKALGWVA</sequence>
<keyword evidence="6" id="KW-1185">Reference proteome</keyword>
<keyword evidence="3" id="KW-0804">Transcription</keyword>
<evidence type="ECO:0000313" key="5">
    <source>
        <dbReference type="EMBL" id="QKV20003.1"/>
    </source>
</evidence>
<dbReference type="SUPFAM" id="SSF46894">
    <property type="entry name" value="C-terminal effector domain of the bipartite response regulators"/>
    <property type="match status" value="1"/>
</dbReference>
<dbReference type="PRINTS" id="PR00038">
    <property type="entry name" value="HTHLUXR"/>
</dbReference>
<dbReference type="InterPro" id="IPR036388">
    <property type="entry name" value="WH-like_DNA-bd_sf"/>
</dbReference>
<evidence type="ECO:0000256" key="1">
    <source>
        <dbReference type="ARBA" id="ARBA00023015"/>
    </source>
</evidence>
<dbReference type="PROSITE" id="PS00622">
    <property type="entry name" value="HTH_LUXR_1"/>
    <property type="match status" value="1"/>
</dbReference>
<feature type="domain" description="HTH luxR-type" evidence="4">
    <location>
        <begin position="570"/>
        <end position="635"/>
    </location>
</feature>
<evidence type="ECO:0000259" key="4">
    <source>
        <dbReference type="PROSITE" id="PS50043"/>
    </source>
</evidence>
<accession>A0A6N1VHU3</accession>
<keyword evidence="2" id="KW-0238">DNA-binding</keyword>
<evidence type="ECO:0000313" key="6">
    <source>
        <dbReference type="Proteomes" id="UP000509367"/>
    </source>
</evidence>
<organism evidence="5 6">
    <name type="scientific">Oricola thermophila</name>
    <dbReference type="NCBI Taxonomy" id="2742145"/>
    <lineage>
        <taxon>Bacteria</taxon>
        <taxon>Pseudomonadati</taxon>
        <taxon>Pseudomonadota</taxon>
        <taxon>Alphaproteobacteria</taxon>
        <taxon>Hyphomicrobiales</taxon>
        <taxon>Ahrensiaceae</taxon>
        <taxon>Oricola</taxon>
    </lineage>
</organism>
<dbReference type="EMBL" id="CP054836">
    <property type="protein sequence ID" value="QKV20003.1"/>
    <property type="molecule type" value="Genomic_DNA"/>
</dbReference>
<dbReference type="SMART" id="SM00421">
    <property type="entry name" value="HTH_LUXR"/>
    <property type="match status" value="1"/>
</dbReference>